<dbReference type="InterPro" id="IPR010323">
    <property type="entry name" value="DUF924"/>
</dbReference>
<dbReference type="OrthoDB" id="7593450at2"/>
<dbReference type="Proteomes" id="UP000321933">
    <property type="component" value="Unassembled WGS sequence"/>
</dbReference>
<evidence type="ECO:0000313" key="1">
    <source>
        <dbReference type="EMBL" id="TXS89120.1"/>
    </source>
</evidence>
<dbReference type="AlphaFoldDB" id="A0A5C8ZN07"/>
<organism evidence="1 2">
    <name type="scientific">Parahaliea aestuarii</name>
    <dbReference type="NCBI Taxonomy" id="1852021"/>
    <lineage>
        <taxon>Bacteria</taxon>
        <taxon>Pseudomonadati</taxon>
        <taxon>Pseudomonadota</taxon>
        <taxon>Gammaproteobacteria</taxon>
        <taxon>Cellvibrionales</taxon>
        <taxon>Halieaceae</taxon>
        <taxon>Parahaliea</taxon>
    </lineage>
</organism>
<sequence length="196" mass="22419">MTEDIDDVLDFWFGELNDEGMPREDRHGLWFRKDADTDEFIRARYGTLVEQALAGELGAWAENDRGLVALLLLLDQFPRNLFRDDARAFSGDQRAFELAQAFIAAGHHQRLPAIHQVFVFMPLEHAEDADAQEECVALFRELEAITGHPDFAGFRRYAQAHRDVIVRFGRFPHRNAALGRTTTAEERAHLEEHGGF</sequence>
<accession>A0A5C8ZN07</accession>
<dbReference type="SUPFAM" id="SSF48452">
    <property type="entry name" value="TPR-like"/>
    <property type="match status" value="1"/>
</dbReference>
<protein>
    <submittedName>
        <fullName evidence="1">DUF924 domain-containing protein</fullName>
    </submittedName>
</protein>
<dbReference type="EMBL" id="VRYZ01000010">
    <property type="protein sequence ID" value="TXS89120.1"/>
    <property type="molecule type" value="Genomic_DNA"/>
</dbReference>
<dbReference type="RefSeq" id="WP_148065872.1">
    <property type="nucleotide sequence ID" value="NZ_VRYZ01000010.1"/>
</dbReference>
<gene>
    <name evidence="1" type="ORF">FVW59_18530</name>
</gene>
<evidence type="ECO:0000313" key="2">
    <source>
        <dbReference type="Proteomes" id="UP000321933"/>
    </source>
</evidence>
<dbReference type="Gene3D" id="1.25.40.10">
    <property type="entry name" value="Tetratricopeptide repeat domain"/>
    <property type="match status" value="1"/>
</dbReference>
<comment type="caution">
    <text evidence="1">The sequence shown here is derived from an EMBL/GenBank/DDBJ whole genome shotgun (WGS) entry which is preliminary data.</text>
</comment>
<dbReference type="Pfam" id="PF06041">
    <property type="entry name" value="DUF924"/>
    <property type="match status" value="1"/>
</dbReference>
<dbReference type="InterPro" id="IPR011990">
    <property type="entry name" value="TPR-like_helical_dom_sf"/>
</dbReference>
<name>A0A5C8ZN07_9GAMM</name>
<proteinExistence type="predicted"/>
<keyword evidence="2" id="KW-1185">Reference proteome</keyword>
<dbReference type="Gene3D" id="1.20.58.320">
    <property type="entry name" value="TPR-like"/>
    <property type="match status" value="1"/>
</dbReference>
<reference evidence="1 2" key="1">
    <citation type="submission" date="2019-08" db="EMBL/GenBank/DDBJ databases">
        <title>Parahaliea maris sp. nov., isolated from the surface seawater.</title>
        <authorList>
            <person name="Liu Y."/>
        </authorList>
    </citation>
    <scope>NUCLEOTIDE SEQUENCE [LARGE SCALE GENOMIC DNA]</scope>
    <source>
        <strain evidence="1 2">S2-26</strain>
    </source>
</reference>